<proteinExistence type="predicted"/>
<evidence type="ECO:0000313" key="2">
    <source>
        <dbReference type="EMBL" id="OHA65801.1"/>
    </source>
</evidence>
<comment type="caution">
    <text evidence="2">The sequence shown here is derived from an EMBL/GenBank/DDBJ whole genome shotgun (WGS) entry which is preliminary data.</text>
</comment>
<evidence type="ECO:0000256" key="1">
    <source>
        <dbReference type="SAM" id="MobiDB-lite"/>
    </source>
</evidence>
<dbReference type="EMBL" id="MHTV01000041">
    <property type="protein sequence ID" value="OHA65801.1"/>
    <property type="molecule type" value="Genomic_DNA"/>
</dbReference>
<name>A0A1G2R144_9BACT</name>
<feature type="region of interest" description="Disordered" evidence="1">
    <location>
        <begin position="1"/>
        <end position="77"/>
    </location>
</feature>
<evidence type="ECO:0000313" key="3">
    <source>
        <dbReference type="Proteomes" id="UP000178092"/>
    </source>
</evidence>
<protein>
    <submittedName>
        <fullName evidence="2">Uncharacterized protein</fullName>
    </submittedName>
</protein>
<gene>
    <name evidence="2" type="ORF">A3C04_03575</name>
</gene>
<sequence>MTDPEYQPIQPKEKDPYREAARERETPEVESPELAVETESSREQLEQRAKEELSEDQKQRAVAEAGHIQRMPADDAKQSLPAKVQRLLLFAKKHGVLSAIKAAQETGDAALLDGLHDAIASGRNDKVS</sequence>
<feature type="compositionally biased region" description="Basic and acidic residues" evidence="1">
    <location>
        <begin position="39"/>
        <end position="61"/>
    </location>
</feature>
<dbReference type="AlphaFoldDB" id="A0A1G2R144"/>
<organism evidence="2 3">
    <name type="scientific">Candidatus Wildermuthbacteria bacterium RIFCSPHIGHO2_02_FULL_45_25</name>
    <dbReference type="NCBI Taxonomy" id="1802450"/>
    <lineage>
        <taxon>Bacteria</taxon>
        <taxon>Candidatus Wildermuthiibacteriota</taxon>
    </lineage>
</organism>
<reference evidence="2 3" key="1">
    <citation type="journal article" date="2016" name="Nat. Commun.">
        <title>Thousands of microbial genomes shed light on interconnected biogeochemical processes in an aquifer system.</title>
        <authorList>
            <person name="Anantharaman K."/>
            <person name="Brown C.T."/>
            <person name="Hug L.A."/>
            <person name="Sharon I."/>
            <person name="Castelle C.J."/>
            <person name="Probst A.J."/>
            <person name="Thomas B.C."/>
            <person name="Singh A."/>
            <person name="Wilkins M.J."/>
            <person name="Karaoz U."/>
            <person name="Brodie E.L."/>
            <person name="Williams K.H."/>
            <person name="Hubbard S.S."/>
            <person name="Banfield J.F."/>
        </authorList>
    </citation>
    <scope>NUCLEOTIDE SEQUENCE [LARGE SCALE GENOMIC DNA]</scope>
</reference>
<feature type="compositionally biased region" description="Basic and acidic residues" evidence="1">
    <location>
        <begin position="11"/>
        <end position="27"/>
    </location>
</feature>
<dbReference type="Proteomes" id="UP000178092">
    <property type="component" value="Unassembled WGS sequence"/>
</dbReference>
<accession>A0A1G2R144</accession>